<accession>A0AAD7B390</accession>
<dbReference type="AlphaFoldDB" id="A0AAD7B390"/>
<reference evidence="1" key="1">
    <citation type="submission" date="2023-03" db="EMBL/GenBank/DDBJ databases">
        <title>Massive genome expansion in bonnet fungi (Mycena s.s.) driven by repeated elements and novel gene families across ecological guilds.</title>
        <authorList>
            <consortium name="Lawrence Berkeley National Laboratory"/>
            <person name="Harder C.B."/>
            <person name="Miyauchi S."/>
            <person name="Viragh M."/>
            <person name="Kuo A."/>
            <person name="Thoen E."/>
            <person name="Andreopoulos B."/>
            <person name="Lu D."/>
            <person name="Skrede I."/>
            <person name="Drula E."/>
            <person name="Henrissat B."/>
            <person name="Morin E."/>
            <person name="Kohler A."/>
            <person name="Barry K."/>
            <person name="LaButti K."/>
            <person name="Morin E."/>
            <person name="Salamov A."/>
            <person name="Lipzen A."/>
            <person name="Mereny Z."/>
            <person name="Hegedus B."/>
            <person name="Baldrian P."/>
            <person name="Stursova M."/>
            <person name="Weitz H."/>
            <person name="Taylor A."/>
            <person name="Grigoriev I.V."/>
            <person name="Nagy L.G."/>
            <person name="Martin F."/>
            <person name="Kauserud H."/>
        </authorList>
    </citation>
    <scope>NUCLEOTIDE SEQUENCE</scope>
    <source>
        <strain evidence="1">9284</strain>
    </source>
</reference>
<proteinExistence type="predicted"/>
<sequence length="170" mass="19056">MEQIICISAEDGKYCAAWICVGPMWEKEGWVSPDCVLNGWGGTLASLGSIDWQAVDRYLHIHRGCLAFLCRRLSITPQILWESIYKEGTDYSKYGEDGNRLLVHLEYYEMDFTDIQDANPREDGATTADGWFDPDLMDKTGVSADLSLLTALTFRFLATHATACDVRTSA</sequence>
<dbReference type="Proteomes" id="UP001221142">
    <property type="component" value="Unassembled WGS sequence"/>
</dbReference>
<name>A0AAD7B390_9AGAR</name>
<organism evidence="1 2">
    <name type="scientific">Roridomyces roridus</name>
    <dbReference type="NCBI Taxonomy" id="1738132"/>
    <lineage>
        <taxon>Eukaryota</taxon>
        <taxon>Fungi</taxon>
        <taxon>Dikarya</taxon>
        <taxon>Basidiomycota</taxon>
        <taxon>Agaricomycotina</taxon>
        <taxon>Agaricomycetes</taxon>
        <taxon>Agaricomycetidae</taxon>
        <taxon>Agaricales</taxon>
        <taxon>Marasmiineae</taxon>
        <taxon>Mycenaceae</taxon>
        <taxon>Roridomyces</taxon>
    </lineage>
</organism>
<keyword evidence="2" id="KW-1185">Reference proteome</keyword>
<evidence type="ECO:0000313" key="1">
    <source>
        <dbReference type="EMBL" id="KAJ7609471.1"/>
    </source>
</evidence>
<gene>
    <name evidence="1" type="ORF">FB45DRAFT_367965</name>
</gene>
<protein>
    <submittedName>
        <fullName evidence="1">Uncharacterized protein</fullName>
    </submittedName>
</protein>
<dbReference type="EMBL" id="JARKIF010000040">
    <property type="protein sequence ID" value="KAJ7609471.1"/>
    <property type="molecule type" value="Genomic_DNA"/>
</dbReference>
<evidence type="ECO:0000313" key="2">
    <source>
        <dbReference type="Proteomes" id="UP001221142"/>
    </source>
</evidence>
<comment type="caution">
    <text evidence="1">The sequence shown here is derived from an EMBL/GenBank/DDBJ whole genome shotgun (WGS) entry which is preliminary data.</text>
</comment>